<dbReference type="EMBL" id="CP058560">
    <property type="protein sequence ID" value="QUH24188.1"/>
    <property type="molecule type" value="Genomic_DNA"/>
</dbReference>
<dbReference type="Proteomes" id="UP000681041">
    <property type="component" value="Chromosome"/>
</dbReference>
<evidence type="ECO:0000313" key="1">
    <source>
        <dbReference type="EMBL" id="QUH24188.1"/>
    </source>
</evidence>
<reference evidence="1" key="1">
    <citation type="submission" date="2020-07" db="EMBL/GenBank/DDBJ databases">
        <title>Methanobacterium. sp. MethCan genome.</title>
        <authorList>
            <person name="Postec A."/>
            <person name="Quemeneur M."/>
        </authorList>
    </citation>
    <scope>NUCLEOTIDE SEQUENCE</scope>
    <source>
        <strain evidence="1">MethCAN</strain>
    </source>
</reference>
<dbReference type="KEGG" id="meme:HYG87_10680"/>
<protein>
    <submittedName>
        <fullName evidence="1">Uncharacterized protein</fullName>
    </submittedName>
</protein>
<dbReference type="AlphaFoldDB" id="A0A8T8K6C5"/>
<gene>
    <name evidence="1" type="ORF">HYG87_10680</name>
</gene>
<name>A0A8T8K6C5_9EURY</name>
<dbReference type="GeneID" id="64821235"/>
<proteinExistence type="predicted"/>
<evidence type="ECO:0000313" key="2">
    <source>
        <dbReference type="Proteomes" id="UP000681041"/>
    </source>
</evidence>
<accession>A0A8T8K6C5</accession>
<keyword evidence="2" id="KW-1185">Reference proteome</keyword>
<sequence>MTPQKTLFDNLSNNRILRKNPAPRLKWTLLLPGFKRFVLIHLLKVGDEYDKPGNGFTLEILINTLKKSMGDIVPAQTELIVESLIAEGYIHATSAEDIRISDKVSYELKRLDDIIFSRGGRR</sequence>
<organism evidence="1 2">
    <name type="scientific">Methanobacterium alkalithermotolerans</name>
    <dbReference type="NCBI Taxonomy" id="2731220"/>
    <lineage>
        <taxon>Archaea</taxon>
        <taxon>Methanobacteriati</taxon>
        <taxon>Methanobacteriota</taxon>
        <taxon>Methanomada group</taxon>
        <taxon>Methanobacteria</taxon>
        <taxon>Methanobacteriales</taxon>
        <taxon>Methanobacteriaceae</taxon>
        <taxon>Methanobacterium</taxon>
    </lineage>
</organism>
<dbReference type="RefSeq" id="WP_211533147.1">
    <property type="nucleotide sequence ID" value="NZ_CP058560.1"/>
</dbReference>